<gene>
    <name evidence="1" type="ORF">SADO_00330</name>
</gene>
<dbReference type="InterPro" id="IPR008886">
    <property type="entry name" value="UPF0227/Esterase_YqiA"/>
</dbReference>
<dbReference type="Pfam" id="PF05728">
    <property type="entry name" value="UPF0227"/>
    <property type="match status" value="1"/>
</dbReference>
<proteinExistence type="predicted"/>
<evidence type="ECO:0008006" key="3">
    <source>
        <dbReference type="Google" id="ProtNLM"/>
    </source>
</evidence>
<dbReference type="InterPro" id="IPR029058">
    <property type="entry name" value="AB_hydrolase_fold"/>
</dbReference>
<protein>
    <recommendedName>
        <fullName evidence="3">Alpha/beta hydrolase</fullName>
    </recommendedName>
</protein>
<evidence type="ECO:0000313" key="1">
    <source>
        <dbReference type="EMBL" id="MES1927656.1"/>
    </source>
</evidence>
<evidence type="ECO:0000313" key="2">
    <source>
        <dbReference type="Proteomes" id="UP001460888"/>
    </source>
</evidence>
<reference evidence="1 2" key="1">
    <citation type="submission" date="2013-03" db="EMBL/GenBank/DDBJ databases">
        <title>Salinisphaera dokdonensis CL-ES53 Genome Sequencing.</title>
        <authorList>
            <person name="Li C."/>
            <person name="Lai Q."/>
            <person name="Shao Z."/>
        </authorList>
    </citation>
    <scope>NUCLEOTIDE SEQUENCE [LARGE SCALE GENOMIC DNA]</scope>
    <source>
        <strain evidence="1 2">CL-ES53</strain>
    </source>
</reference>
<dbReference type="Gene3D" id="3.40.50.1820">
    <property type="entry name" value="alpha/beta hydrolase"/>
    <property type="match status" value="1"/>
</dbReference>
<sequence>MSEPRVIFAHGKESGPWGSKIQHLANIAESLGFAVESLDYSDLMDPVKRVERLTAHAPVGTPLVLVGSSMGGYVSAMACKVIKPDALLLMAPALYLDGYPGDPEDCPADSVVVHGWGDDIVPLDSSLRFARTRHAALHIVDDGHRLAESIDFIGQMFSDQLKRALDRSRPGP</sequence>
<organism evidence="1 2">
    <name type="scientific">Salinisphaera dokdonensis CL-ES53</name>
    <dbReference type="NCBI Taxonomy" id="1304272"/>
    <lineage>
        <taxon>Bacteria</taxon>
        <taxon>Pseudomonadati</taxon>
        <taxon>Pseudomonadota</taxon>
        <taxon>Gammaproteobacteria</taxon>
        <taxon>Salinisphaerales</taxon>
        <taxon>Salinisphaeraceae</taxon>
        <taxon>Salinisphaera</taxon>
    </lineage>
</organism>
<dbReference type="SUPFAM" id="SSF53474">
    <property type="entry name" value="alpha/beta-Hydrolases"/>
    <property type="match status" value="1"/>
</dbReference>
<keyword evidence="2" id="KW-1185">Reference proteome</keyword>
<dbReference type="EMBL" id="APND01000001">
    <property type="protein sequence ID" value="MES1927656.1"/>
    <property type="molecule type" value="Genomic_DNA"/>
</dbReference>
<accession>A0ABV2AVN0</accession>
<comment type="caution">
    <text evidence="1">The sequence shown here is derived from an EMBL/GenBank/DDBJ whole genome shotgun (WGS) entry which is preliminary data.</text>
</comment>
<name>A0ABV2AVN0_9GAMM</name>
<dbReference type="Proteomes" id="UP001460888">
    <property type="component" value="Unassembled WGS sequence"/>
</dbReference>
<dbReference type="RefSeq" id="WP_353108292.1">
    <property type="nucleotide sequence ID" value="NZ_APND01000001.1"/>
</dbReference>